<organism evidence="1 2">
    <name type="scientific">Herminiimonas glaciei</name>
    <dbReference type="NCBI Taxonomy" id="523788"/>
    <lineage>
        <taxon>Bacteria</taxon>
        <taxon>Pseudomonadati</taxon>
        <taxon>Pseudomonadota</taxon>
        <taxon>Betaproteobacteria</taxon>
        <taxon>Burkholderiales</taxon>
        <taxon>Oxalobacteraceae</taxon>
        <taxon>Herminiimonas</taxon>
    </lineage>
</organism>
<dbReference type="EMBL" id="JBHTBU010000001">
    <property type="protein sequence ID" value="MFC7286449.1"/>
    <property type="molecule type" value="Genomic_DNA"/>
</dbReference>
<proteinExistence type="predicted"/>
<reference evidence="2" key="1">
    <citation type="journal article" date="2019" name="Int. J. Syst. Evol. Microbiol.">
        <title>The Global Catalogue of Microorganisms (GCM) 10K type strain sequencing project: providing services to taxonomists for standard genome sequencing and annotation.</title>
        <authorList>
            <consortium name="The Broad Institute Genomics Platform"/>
            <consortium name="The Broad Institute Genome Sequencing Center for Infectious Disease"/>
            <person name="Wu L."/>
            <person name="Ma J."/>
        </authorList>
    </citation>
    <scope>NUCLEOTIDE SEQUENCE [LARGE SCALE GENOMIC DNA]</scope>
    <source>
        <strain evidence="2">KACC 12508</strain>
    </source>
</reference>
<name>A0ABW2I620_9BURK</name>
<evidence type="ECO:0000313" key="1">
    <source>
        <dbReference type="EMBL" id="MFC7286449.1"/>
    </source>
</evidence>
<gene>
    <name evidence="1" type="ORF">ACFQPC_00215</name>
</gene>
<sequence>MSGPKVVRIVTREEIISICEGHLRRLDQTIAMWSNDGKRIKELTDEEIATTLHRRKAFDILLKQDAFMDLQKKVPDEIAFLTADLDRRHRIASEKAVQERKRHRHGRDSASTLIQMLEARDIAIPTKLYEELRTLAAGKAAPNMDTILARGFSLLTTPFSSKDLSEAQRTAAEALMVGLEKQDFTTWKATHVPLTQNPRIARIDQQIAELEMLLGSDRTANYIERLSKVEKMEVSSKQNLILDSLILDLAADLESARTYRSTMTELRALVAELQAHDLTTTTLLERIEACKPLMSLQAITELTDECRTLIAQARQRKEAEARRQVILQGLAQLGYEISEGMETAWATDGRVVAKKAALPGYGVEIGGNAQNGRLQVRAVALEADRDISRDKDVETIWCGEFSKLQGLLADRGDNLAIERALGVGVVPLKVVAGTLQSNLQEIKNFDLAKKT</sequence>
<keyword evidence="2" id="KW-1185">Reference proteome</keyword>
<evidence type="ECO:0000313" key="2">
    <source>
        <dbReference type="Proteomes" id="UP001596542"/>
    </source>
</evidence>
<accession>A0ABW2I620</accession>
<comment type="caution">
    <text evidence="1">The sequence shown here is derived from an EMBL/GenBank/DDBJ whole genome shotgun (WGS) entry which is preliminary data.</text>
</comment>
<dbReference type="RefSeq" id="WP_124573335.1">
    <property type="nucleotide sequence ID" value="NZ_JBHTBU010000001.1"/>
</dbReference>
<protein>
    <submittedName>
        <fullName evidence="1">Uncharacterized protein</fullName>
    </submittedName>
</protein>
<dbReference type="Proteomes" id="UP001596542">
    <property type="component" value="Unassembled WGS sequence"/>
</dbReference>